<dbReference type="OrthoDB" id="5593278at2759"/>
<keyword evidence="2" id="KW-1185">Reference proteome</keyword>
<dbReference type="PANTHER" id="PTHR31051:SF1">
    <property type="entry name" value="PROTEASOME ASSEMBLY CHAPERONE 3"/>
    <property type="match status" value="1"/>
</dbReference>
<organism evidence="1 2">
    <name type="scientific">Hydnum rufescens UP504</name>
    <dbReference type="NCBI Taxonomy" id="1448309"/>
    <lineage>
        <taxon>Eukaryota</taxon>
        <taxon>Fungi</taxon>
        <taxon>Dikarya</taxon>
        <taxon>Basidiomycota</taxon>
        <taxon>Agaricomycotina</taxon>
        <taxon>Agaricomycetes</taxon>
        <taxon>Cantharellales</taxon>
        <taxon>Hydnaceae</taxon>
        <taxon>Hydnum</taxon>
    </lineage>
</organism>
<comment type="caution">
    <text evidence="1">The sequence shown here is derived from an EMBL/GenBank/DDBJ whole genome shotgun (WGS) entry which is preliminary data.</text>
</comment>
<evidence type="ECO:0000313" key="2">
    <source>
        <dbReference type="Proteomes" id="UP000886523"/>
    </source>
</evidence>
<dbReference type="Gene3D" id="3.30.230.90">
    <property type="match status" value="1"/>
</dbReference>
<dbReference type="EMBL" id="MU129135">
    <property type="protein sequence ID" value="KAF9505823.1"/>
    <property type="molecule type" value="Genomic_DNA"/>
</dbReference>
<gene>
    <name evidence="1" type="ORF">BS47DRAFT_1306083</name>
</gene>
<dbReference type="Proteomes" id="UP000886523">
    <property type="component" value="Unassembled WGS sequence"/>
</dbReference>
<protein>
    <recommendedName>
        <fullName evidence="3">Proteasome assembly chaperone 3</fullName>
    </recommendedName>
</protein>
<proteinExistence type="predicted"/>
<dbReference type="AlphaFoldDB" id="A0A9P6DP22"/>
<evidence type="ECO:0008006" key="3">
    <source>
        <dbReference type="Google" id="ProtNLM"/>
    </source>
</evidence>
<dbReference type="PANTHER" id="PTHR31051">
    <property type="entry name" value="PROTEASOME ASSEMBLY CHAPERONE 3"/>
    <property type="match status" value="1"/>
</dbReference>
<evidence type="ECO:0000313" key="1">
    <source>
        <dbReference type="EMBL" id="KAF9505823.1"/>
    </source>
</evidence>
<dbReference type="InterPro" id="IPR018788">
    <property type="entry name" value="Proteasome_assmbl_chp_3"/>
</dbReference>
<sequence>MKPIYQQEELVEGLATQFLVQSFSDRVLVLVTQLGKVGCLIQATLPQTIQLPRFSTSSTDDRIIPPPPPPSVELTPLLGHPPTPELHTFYNLLAAQLSTIVWCLEGGGDGSFGLKRPIVVGIALKQNQDLETLYKSLVDALVKLLGNN</sequence>
<dbReference type="GO" id="GO:0043248">
    <property type="term" value="P:proteasome assembly"/>
    <property type="evidence" value="ECO:0007669"/>
    <property type="project" value="InterPro"/>
</dbReference>
<dbReference type="InterPro" id="IPR053720">
    <property type="entry name" value="Psm_Assembly_Chaperone"/>
</dbReference>
<reference evidence="1" key="1">
    <citation type="journal article" date="2020" name="Nat. Commun.">
        <title>Large-scale genome sequencing of mycorrhizal fungi provides insights into the early evolution of symbiotic traits.</title>
        <authorList>
            <person name="Miyauchi S."/>
            <person name="Kiss E."/>
            <person name="Kuo A."/>
            <person name="Drula E."/>
            <person name="Kohler A."/>
            <person name="Sanchez-Garcia M."/>
            <person name="Morin E."/>
            <person name="Andreopoulos B."/>
            <person name="Barry K.W."/>
            <person name="Bonito G."/>
            <person name="Buee M."/>
            <person name="Carver A."/>
            <person name="Chen C."/>
            <person name="Cichocki N."/>
            <person name="Clum A."/>
            <person name="Culley D."/>
            <person name="Crous P.W."/>
            <person name="Fauchery L."/>
            <person name="Girlanda M."/>
            <person name="Hayes R.D."/>
            <person name="Keri Z."/>
            <person name="LaButti K."/>
            <person name="Lipzen A."/>
            <person name="Lombard V."/>
            <person name="Magnuson J."/>
            <person name="Maillard F."/>
            <person name="Murat C."/>
            <person name="Nolan M."/>
            <person name="Ohm R.A."/>
            <person name="Pangilinan J."/>
            <person name="Pereira M.F."/>
            <person name="Perotto S."/>
            <person name="Peter M."/>
            <person name="Pfister S."/>
            <person name="Riley R."/>
            <person name="Sitrit Y."/>
            <person name="Stielow J.B."/>
            <person name="Szollosi G."/>
            <person name="Zifcakova L."/>
            <person name="Stursova M."/>
            <person name="Spatafora J.W."/>
            <person name="Tedersoo L."/>
            <person name="Vaario L.M."/>
            <person name="Yamada A."/>
            <person name="Yan M."/>
            <person name="Wang P."/>
            <person name="Xu J."/>
            <person name="Bruns T."/>
            <person name="Baldrian P."/>
            <person name="Vilgalys R."/>
            <person name="Dunand C."/>
            <person name="Henrissat B."/>
            <person name="Grigoriev I.V."/>
            <person name="Hibbett D."/>
            <person name="Nagy L.G."/>
            <person name="Martin F.M."/>
        </authorList>
    </citation>
    <scope>NUCLEOTIDE SEQUENCE</scope>
    <source>
        <strain evidence="1">UP504</strain>
    </source>
</reference>
<accession>A0A9P6DP22</accession>
<name>A0A9P6DP22_9AGAM</name>